<organism evidence="1 2">
    <name type="scientific">Stachybotrys chartarum (strain CBS 109288 / IBT 7711)</name>
    <name type="common">Toxic black mold</name>
    <name type="synonym">Stilbospora chartarum</name>
    <dbReference type="NCBI Taxonomy" id="1280523"/>
    <lineage>
        <taxon>Eukaryota</taxon>
        <taxon>Fungi</taxon>
        <taxon>Dikarya</taxon>
        <taxon>Ascomycota</taxon>
        <taxon>Pezizomycotina</taxon>
        <taxon>Sordariomycetes</taxon>
        <taxon>Hypocreomycetidae</taxon>
        <taxon>Hypocreales</taxon>
        <taxon>Stachybotryaceae</taxon>
        <taxon>Stachybotrys</taxon>
    </lineage>
</organism>
<dbReference type="GO" id="GO:0016747">
    <property type="term" value="F:acyltransferase activity, transferring groups other than amino-acyl groups"/>
    <property type="evidence" value="ECO:0007669"/>
    <property type="project" value="TreeGrafter"/>
</dbReference>
<gene>
    <name evidence="1" type="ORF">S7711_10123</name>
</gene>
<protein>
    <submittedName>
        <fullName evidence="1">Uncharacterized protein</fullName>
    </submittedName>
</protein>
<accession>A0A084AEZ8</accession>
<proteinExistence type="predicted"/>
<dbReference type="EMBL" id="KL649645">
    <property type="protein sequence ID" value="KEY63877.1"/>
    <property type="molecule type" value="Genomic_DNA"/>
</dbReference>
<sequence length="375" mass="41933">MLSIIRCLLGIPPNATSSLIEQYDVYPLHLLDNLSDVYELTPVLLMRFNDVLDAEMLHQALVKLLSTGDWRKMAGRFRQNAIGVLEVHVPHEFSLQVPAVRYKHTNFDMDPNEHPLGRLLPHVTTYPSLQHSCGHFRDFCSSTDAPGHMADYFTSDEPPIALRVTSFRDSTLVAVSWSHTIADAMAFRDLVSAWCQVLAGNEDLVPQVLGAWQDAAASIWEAQAPNPEPYIWKSKMLTGLQFFRFALRFVWLLCTQRSVGARTLFITASLVANLRDRASAEVPDASFISDGDVLSVWLSRLIVSVNEWTGPVTLLNVVDIRSRLPSVFEKPGVYLQNLTMPSFVFLESSVIKNSALGLLASHVCNSISLNARRLQ</sequence>
<name>A0A084AEZ8_STACB</name>
<evidence type="ECO:0000313" key="1">
    <source>
        <dbReference type="EMBL" id="KEY63877.1"/>
    </source>
</evidence>
<dbReference type="OrthoDB" id="21502at2759"/>
<evidence type="ECO:0000313" key="2">
    <source>
        <dbReference type="Proteomes" id="UP000028045"/>
    </source>
</evidence>
<dbReference type="HOGENOM" id="CLU_029797_2_0_1"/>
<dbReference type="Gene3D" id="3.30.559.10">
    <property type="entry name" value="Chloramphenicol acetyltransferase-like domain"/>
    <property type="match status" value="2"/>
</dbReference>
<dbReference type="Proteomes" id="UP000028045">
    <property type="component" value="Unassembled WGS sequence"/>
</dbReference>
<dbReference type="AlphaFoldDB" id="A0A084AEZ8"/>
<dbReference type="PANTHER" id="PTHR31642:SF294">
    <property type="entry name" value="ACETYLTRANSFERASE MATC1"/>
    <property type="match status" value="1"/>
</dbReference>
<dbReference type="PANTHER" id="PTHR31642">
    <property type="entry name" value="TRICHOTHECENE 3-O-ACETYLTRANSFERASE"/>
    <property type="match status" value="1"/>
</dbReference>
<dbReference type="InterPro" id="IPR023213">
    <property type="entry name" value="CAT-like_dom_sf"/>
</dbReference>
<dbReference type="Pfam" id="PF02458">
    <property type="entry name" value="Transferase"/>
    <property type="match status" value="1"/>
</dbReference>
<reference evidence="1 2" key="1">
    <citation type="journal article" date="2014" name="BMC Genomics">
        <title>Comparative genome sequencing reveals chemotype-specific gene clusters in the toxigenic black mold Stachybotrys.</title>
        <authorList>
            <person name="Semeiks J."/>
            <person name="Borek D."/>
            <person name="Otwinowski Z."/>
            <person name="Grishin N.V."/>
        </authorList>
    </citation>
    <scope>NUCLEOTIDE SEQUENCE [LARGE SCALE GENOMIC DNA]</scope>
    <source>
        <strain evidence="2">CBS 109288 / IBT 7711</strain>
    </source>
</reference>
<keyword evidence="2" id="KW-1185">Reference proteome</keyword>
<dbReference type="InterPro" id="IPR050317">
    <property type="entry name" value="Plant_Fungal_Acyltransferase"/>
</dbReference>